<protein>
    <submittedName>
        <fullName evidence="2">Uncharacterized protein</fullName>
    </submittedName>
</protein>
<dbReference type="AlphaFoldDB" id="A0AAD5GV39"/>
<organism evidence="2 3">
    <name type="scientific">Ambrosia artemisiifolia</name>
    <name type="common">Common ragweed</name>
    <dbReference type="NCBI Taxonomy" id="4212"/>
    <lineage>
        <taxon>Eukaryota</taxon>
        <taxon>Viridiplantae</taxon>
        <taxon>Streptophyta</taxon>
        <taxon>Embryophyta</taxon>
        <taxon>Tracheophyta</taxon>
        <taxon>Spermatophyta</taxon>
        <taxon>Magnoliopsida</taxon>
        <taxon>eudicotyledons</taxon>
        <taxon>Gunneridae</taxon>
        <taxon>Pentapetalae</taxon>
        <taxon>asterids</taxon>
        <taxon>campanulids</taxon>
        <taxon>Asterales</taxon>
        <taxon>Asteraceae</taxon>
        <taxon>Asteroideae</taxon>
        <taxon>Heliantheae alliance</taxon>
        <taxon>Heliantheae</taxon>
        <taxon>Ambrosia</taxon>
    </lineage>
</organism>
<evidence type="ECO:0000313" key="2">
    <source>
        <dbReference type="EMBL" id="KAI7753431.1"/>
    </source>
</evidence>
<dbReference type="EMBL" id="JAMZMK010005438">
    <property type="protein sequence ID" value="KAI7753431.1"/>
    <property type="molecule type" value="Genomic_DNA"/>
</dbReference>
<proteinExistence type="predicted"/>
<comment type="caution">
    <text evidence="2">The sequence shown here is derived from an EMBL/GenBank/DDBJ whole genome shotgun (WGS) entry which is preliminary data.</text>
</comment>
<evidence type="ECO:0000256" key="1">
    <source>
        <dbReference type="SAM" id="MobiDB-lite"/>
    </source>
</evidence>
<sequence length="21" mass="2344">MALMSGGFDYRDDITKTTHLA</sequence>
<dbReference type="Proteomes" id="UP001206925">
    <property type="component" value="Unassembled WGS sequence"/>
</dbReference>
<keyword evidence="3" id="KW-1185">Reference proteome</keyword>
<evidence type="ECO:0000313" key="3">
    <source>
        <dbReference type="Proteomes" id="UP001206925"/>
    </source>
</evidence>
<reference evidence="2" key="1">
    <citation type="submission" date="2022-06" db="EMBL/GenBank/DDBJ databases">
        <title>Uncovering the hologenomic basis of an extraordinary plant invasion.</title>
        <authorList>
            <person name="Bieker V.C."/>
            <person name="Martin M.D."/>
            <person name="Gilbert T."/>
            <person name="Hodgins K."/>
            <person name="Battlay P."/>
            <person name="Petersen B."/>
            <person name="Wilson J."/>
        </authorList>
    </citation>
    <scope>NUCLEOTIDE SEQUENCE</scope>
    <source>
        <strain evidence="2">AA19_3_7</strain>
        <tissue evidence="2">Leaf</tissue>
    </source>
</reference>
<feature type="compositionally biased region" description="Basic and acidic residues" evidence="1">
    <location>
        <begin position="9"/>
        <end position="21"/>
    </location>
</feature>
<accession>A0AAD5GV39</accession>
<gene>
    <name evidence="2" type="ORF">M8C21_022818</name>
</gene>
<feature type="region of interest" description="Disordered" evidence="1">
    <location>
        <begin position="1"/>
        <end position="21"/>
    </location>
</feature>
<feature type="non-terminal residue" evidence="2">
    <location>
        <position position="1"/>
    </location>
</feature>
<name>A0AAD5GV39_AMBAR</name>